<comment type="subcellular location">
    <subcellularLocation>
        <location evidence="1">Cell membrane</location>
        <topology evidence="1">Single-pass type I membrane protein</topology>
    </subcellularLocation>
</comment>
<comment type="caution">
    <text evidence="11">The sequence shown here is derived from an EMBL/GenBank/DDBJ whole genome shotgun (WGS) entry which is preliminary data.</text>
</comment>
<dbReference type="InterPro" id="IPR032675">
    <property type="entry name" value="LRR_dom_sf"/>
</dbReference>
<evidence type="ECO:0000256" key="1">
    <source>
        <dbReference type="ARBA" id="ARBA00004251"/>
    </source>
</evidence>
<evidence type="ECO:0000256" key="6">
    <source>
        <dbReference type="ARBA" id="ARBA00022737"/>
    </source>
</evidence>
<dbReference type="Gene3D" id="3.80.10.10">
    <property type="entry name" value="Ribonuclease Inhibitor"/>
    <property type="match status" value="1"/>
</dbReference>
<evidence type="ECO:0000256" key="9">
    <source>
        <dbReference type="ARBA" id="ARBA00023170"/>
    </source>
</evidence>
<name>A0AAU9NLF7_9ASTR</name>
<sequence>MKDAVRMGSTPEYFEFNGKYYSIVVGVKGHQLPFPQLLVDYTILDLSSNKFEGKIPDIVGTLNSLIVLNLSHNNLNGGIPHTLGSLLEIESLDLSWNKLTGEIPQSLADINNLAVLDLSQNHLVGRIPQGTQFNTFEGRSFEGNLGLCGFPLTKHCEHRRSPQLEVTDGDGDEDESGFTWKVVMLGYGCGTLPGFVIAYVMLSTGKPKWLNAIFDAAEHMIQTRKNKIRRRYIFIGK</sequence>
<dbReference type="FunFam" id="3.80.10.10:FF:000111">
    <property type="entry name" value="LRR receptor-like serine/threonine-protein kinase ERECTA"/>
    <property type="match status" value="1"/>
</dbReference>
<keyword evidence="7" id="KW-1133">Transmembrane helix</keyword>
<keyword evidence="5" id="KW-0812">Transmembrane</keyword>
<keyword evidence="10" id="KW-0325">Glycoprotein</keyword>
<keyword evidence="4" id="KW-0433">Leucine-rich repeat</keyword>
<accession>A0AAU9NLF7</accession>
<dbReference type="PANTHER" id="PTHR27004:SF439">
    <property type="entry name" value="LEUCINE-RICH REPEAT-CONTAINING N-TERMINAL PLANT-TYPE DOMAIN-CONTAINING PROTEIN"/>
    <property type="match status" value="1"/>
</dbReference>
<dbReference type="SUPFAM" id="SSF52058">
    <property type="entry name" value="L domain-like"/>
    <property type="match status" value="1"/>
</dbReference>
<evidence type="ECO:0000256" key="5">
    <source>
        <dbReference type="ARBA" id="ARBA00022692"/>
    </source>
</evidence>
<dbReference type="Pfam" id="PF00560">
    <property type="entry name" value="LRR_1"/>
    <property type="match status" value="1"/>
</dbReference>
<keyword evidence="6" id="KW-0677">Repeat</keyword>
<evidence type="ECO:0000313" key="12">
    <source>
        <dbReference type="Proteomes" id="UP001157418"/>
    </source>
</evidence>
<keyword evidence="9" id="KW-0675">Receptor</keyword>
<proteinExistence type="inferred from homology"/>
<evidence type="ECO:0000256" key="4">
    <source>
        <dbReference type="ARBA" id="ARBA00022614"/>
    </source>
</evidence>
<comment type="similarity">
    <text evidence="2">Belongs to the RLP family.</text>
</comment>
<dbReference type="EMBL" id="CAKMRJ010004445">
    <property type="protein sequence ID" value="CAH1438742.1"/>
    <property type="molecule type" value="Genomic_DNA"/>
</dbReference>
<protein>
    <submittedName>
        <fullName evidence="11">Uncharacterized protein</fullName>
    </submittedName>
</protein>
<evidence type="ECO:0000256" key="8">
    <source>
        <dbReference type="ARBA" id="ARBA00023136"/>
    </source>
</evidence>
<keyword evidence="8" id="KW-0472">Membrane</keyword>
<keyword evidence="3" id="KW-1003">Cell membrane</keyword>
<keyword evidence="12" id="KW-1185">Reference proteome</keyword>
<gene>
    <name evidence="11" type="ORF">LVIROSA_LOCUS24981</name>
</gene>
<evidence type="ECO:0000313" key="11">
    <source>
        <dbReference type="EMBL" id="CAH1438742.1"/>
    </source>
</evidence>
<organism evidence="11 12">
    <name type="scientific">Lactuca virosa</name>
    <dbReference type="NCBI Taxonomy" id="75947"/>
    <lineage>
        <taxon>Eukaryota</taxon>
        <taxon>Viridiplantae</taxon>
        <taxon>Streptophyta</taxon>
        <taxon>Embryophyta</taxon>
        <taxon>Tracheophyta</taxon>
        <taxon>Spermatophyta</taxon>
        <taxon>Magnoliopsida</taxon>
        <taxon>eudicotyledons</taxon>
        <taxon>Gunneridae</taxon>
        <taxon>Pentapetalae</taxon>
        <taxon>asterids</taxon>
        <taxon>campanulids</taxon>
        <taxon>Asterales</taxon>
        <taxon>Asteraceae</taxon>
        <taxon>Cichorioideae</taxon>
        <taxon>Cichorieae</taxon>
        <taxon>Lactucinae</taxon>
        <taxon>Lactuca</taxon>
    </lineage>
</organism>
<dbReference type="GO" id="GO:0005886">
    <property type="term" value="C:plasma membrane"/>
    <property type="evidence" value="ECO:0007669"/>
    <property type="project" value="UniProtKB-SubCell"/>
</dbReference>
<dbReference type="AlphaFoldDB" id="A0AAU9NLF7"/>
<dbReference type="InterPro" id="IPR001611">
    <property type="entry name" value="Leu-rich_rpt"/>
</dbReference>
<dbReference type="PANTHER" id="PTHR27004">
    <property type="entry name" value="RECEPTOR-LIKE PROTEIN 12 ISOFORM X1"/>
    <property type="match status" value="1"/>
</dbReference>
<evidence type="ECO:0000256" key="2">
    <source>
        <dbReference type="ARBA" id="ARBA00009592"/>
    </source>
</evidence>
<reference evidence="11 12" key="1">
    <citation type="submission" date="2022-01" db="EMBL/GenBank/DDBJ databases">
        <authorList>
            <person name="Xiong W."/>
            <person name="Schranz E."/>
        </authorList>
    </citation>
    <scope>NUCLEOTIDE SEQUENCE [LARGE SCALE GENOMIC DNA]</scope>
</reference>
<dbReference type="PRINTS" id="PR00019">
    <property type="entry name" value="LEURICHRPT"/>
</dbReference>
<dbReference type="Proteomes" id="UP001157418">
    <property type="component" value="Unassembled WGS sequence"/>
</dbReference>
<evidence type="ECO:0000256" key="10">
    <source>
        <dbReference type="ARBA" id="ARBA00023180"/>
    </source>
</evidence>
<evidence type="ECO:0000256" key="3">
    <source>
        <dbReference type="ARBA" id="ARBA00022475"/>
    </source>
</evidence>
<dbReference type="Pfam" id="PF13855">
    <property type="entry name" value="LRR_8"/>
    <property type="match status" value="1"/>
</dbReference>
<evidence type="ECO:0000256" key="7">
    <source>
        <dbReference type="ARBA" id="ARBA00022989"/>
    </source>
</evidence>